<evidence type="ECO:0000256" key="1">
    <source>
        <dbReference type="ARBA" id="ARBA00022679"/>
    </source>
</evidence>
<keyword evidence="4" id="KW-1185">Reference proteome</keyword>
<evidence type="ECO:0000256" key="2">
    <source>
        <dbReference type="SAM" id="Phobius"/>
    </source>
</evidence>
<comment type="caution">
    <text evidence="3">The sequence shown here is derived from an EMBL/GenBank/DDBJ whole genome shotgun (WGS) entry which is preliminary data.</text>
</comment>
<protein>
    <recommendedName>
        <fullName evidence="5">Glycosyltransferase family 32 protein</fullName>
    </recommendedName>
</protein>
<dbReference type="InterPro" id="IPR007577">
    <property type="entry name" value="GlycoTrfase_DXD_sugar-bd_CS"/>
</dbReference>
<dbReference type="InterPro" id="IPR029044">
    <property type="entry name" value="Nucleotide-diphossugar_trans"/>
</dbReference>
<dbReference type="GO" id="GO:0051999">
    <property type="term" value="P:mannosyl-inositol phosphorylceramide biosynthetic process"/>
    <property type="evidence" value="ECO:0007669"/>
    <property type="project" value="TreeGrafter"/>
</dbReference>
<dbReference type="EMBL" id="JWZX01002264">
    <property type="protein sequence ID" value="KOO30213.1"/>
    <property type="molecule type" value="Genomic_DNA"/>
</dbReference>
<dbReference type="InterPro" id="IPR051706">
    <property type="entry name" value="Glycosyltransferase_domain"/>
</dbReference>
<evidence type="ECO:0008006" key="5">
    <source>
        <dbReference type="Google" id="ProtNLM"/>
    </source>
</evidence>
<accession>A0A0M0JVS0</accession>
<sequence length="297" mass="33486">MLSPSWRKRAKPRLPRCEPRVPRIVHFIWLGSPVSQKIARNIVSFATINPSWRVLLWLEHQSQALPVHGMLTSDNVTRRPAGPIELLRISDFAANFSTWRHIEREDPVRLSGKSNYLRLEVLRLFGGIYTDTDGVAERSFDDFDDLFRRAFVVHGGNICNCMFGFGRHSPFLRFALSAAAEACDKFRKCVNGPGNGPGFLTAAIEAYQPEDIVFIWGVHLTYSHPSQPRVTYHTFEGSWNPSHRLWLAVCPFGADKCRALELRLQRGGSSAIVGIAALLLLPLALVLLALRSRSRSR</sequence>
<dbReference type="Proteomes" id="UP000037460">
    <property type="component" value="Unassembled WGS sequence"/>
</dbReference>
<dbReference type="SUPFAM" id="SSF53448">
    <property type="entry name" value="Nucleotide-diphospho-sugar transferases"/>
    <property type="match status" value="1"/>
</dbReference>
<reference evidence="4" key="1">
    <citation type="journal article" date="2015" name="PLoS Genet.">
        <title>Genome Sequence and Transcriptome Analyses of Chrysochromulina tobin: Metabolic Tools for Enhanced Algal Fitness in the Prominent Order Prymnesiales (Haptophyceae).</title>
        <authorList>
            <person name="Hovde B.T."/>
            <person name="Deodato C.R."/>
            <person name="Hunsperger H.M."/>
            <person name="Ryken S.A."/>
            <person name="Yost W."/>
            <person name="Jha R.K."/>
            <person name="Patterson J."/>
            <person name="Monnat R.J. Jr."/>
            <person name="Barlow S.B."/>
            <person name="Starkenburg S.R."/>
            <person name="Cattolico R.A."/>
        </authorList>
    </citation>
    <scope>NUCLEOTIDE SEQUENCE</scope>
    <source>
        <strain evidence="4">CCMP291</strain>
    </source>
</reference>
<dbReference type="Pfam" id="PF04488">
    <property type="entry name" value="Gly_transf_sug"/>
    <property type="match status" value="1"/>
</dbReference>
<dbReference type="GO" id="GO:0000030">
    <property type="term" value="F:mannosyltransferase activity"/>
    <property type="evidence" value="ECO:0007669"/>
    <property type="project" value="TreeGrafter"/>
</dbReference>
<evidence type="ECO:0000313" key="4">
    <source>
        <dbReference type="Proteomes" id="UP000037460"/>
    </source>
</evidence>
<name>A0A0M0JVS0_9EUKA</name>
<keyword evidence="2" id="KW-0472">Membrane</keyword>
<feature type="transmembrane region" description="Helical" evidence="2">
    <location>
        <begin position="271"/>
        <end position="290"/>
    </location>
</feature>
<organism evidence="3 4">
    <name type="scientific">Chrysochromulina tobinii</name>
    <dbReference type="NCBI Taxonomy" id="1460289"/>
    <lineage>
        <taxon>Eukaryota</taxon>
        <taxon>Haptista</taxon>
        <taxon>Haptophyta</taxon>
        <taxon>Prymnesiophyceae</taxon>
        <taxon>Prymnesiales</taxon>
        <taxon>Chrysochromulinaceae</taxon>
        <taxon>Chrysochromulina</taxon>
    </lineage>
</organism>
<gene>
    <name evidence="3" type="ORF">Ctob_014402</name>
</gene>
<keyword evidence="2" id="KW-1133">Transmembrane helix</keyword>
<proteinExistence type="predicted"/>
<dbReference type="PANTHER" id="PTHR32385">
    <property type="entry name" value="MANNOSYL PHOSPHORYLINOSITOL CERAMIDE SYNTHASE"/>
    <property type="match status" value="1"/>
</dbReference>
<dbReference type="PANTHER" id="PTHR32385:SF15">
    <property type="entry name" value="INOSITOL PHOSPHOCERAMIDE MANNOSYLTRANSFERASE 1"/>
    <property type="match status" value="1"/>
</dbReference>
<dbReference type="Gene3D" id="3.90.550.20">
    <property type="match status" value="1"/>
</dbReference>
<dbReference type="OrthoDB" id="3223806at2759"/>
<keyword evidence="1" id="KW-0808">Transferase</keyword>
<evidence type="ECO:0000313" key="3">
    <source>
        <dbReference type="EMBL" id="KOO30213.1"/>
    </source>
</evidence>
<keyword evidence="2" id="KW-0812">Transmembrane</keyword>
<dbReference type="GO" id="GO:0016020">
    <property type="term" value="C:membrane"/>
    <property type="evidence" value="ECO:0007669"/>
    <property type="project" value="GOC"/>
</dbReference>
<dbReference type="AlphaFoldDB" id="A0A0M0JVS0"/>